<keyword evidence="11" id="KW-0995">Kinetochore</keyword>
<organism evidence="14">
    <name type="scientific">Phallusia mammillata</name>
    <dbReference type="NCBI Taxonomy" id="59560"/>
    <lineage>
        <taxon>Eukaryota</taxon>
        <taxon>Metazoa</taxon>
        <taxon>Chordata</taxon>
        <taxon>Tunicata</taxon>
        <taxon>Ascidiacea</taxon>
        <taxon>Phlebobranchia</taxon>
        <taxon>Ascidiidae</taxon>
        <taxon>Phallusia</taxon>
    </lineage>
</organism>
<keyword evidence="7 12" id="KW-0175">Coiled coil</keyword>
<keyword evidence="5 11" id="KW-0132">Cell division</keyword>
<accession>A0A6F9DQI2</accession>
<keyword evidence="14" id="KW-0675">Receptor</keyword>
<dbReference type="GO" id="GO:0005634">
    <property type="term" value="C:nucleus"/>
    <property type="evidence" value="ECO:0007669"/>
    <property type="project" value="UniProtKB-SubCell"/>
</dbReference>
<feature type="domain" description="Chromosome segregation protein Spc25 C-terminal" evidence="13">
    <location>
        <begin position="160"/>
        <end position="227"/>
    </location>
</feature>
<dbReference type="PANTHER" id="PTHR14281">
    <property type="entry name" value="KINETOCHORE PROTEIN SPC25-RELATED"/>
    <property type="match status" value="1"/>
</dbReference>
<dbReference type="InterPro" id="IPR013255">
    <property type="entry name" value="Spc25_C"/>
</dbReference>
<keyword evidence="8 11" id="KW-0131">Cell cycle</keyword>
<dbReference type="Gene3D" id="3.30.457.50">
    <property type="entry name" value="Chromosome segregation protein Spc25"/>
    <property type="match status" value="1"/>
</dbReference>
<dbReference type="PANTHER" id="PTHR14281:SF0">
    <property type="entry name" value="KINETOCHORE PROTEIN SPC25"/>
    <property type="match status" value="1"/>
</dbReference>
<evidence type="ECO:0000256" key="10">
    <source>
        <dbReference type="ARBA" id="ARBA00045419"/>
    </source>
</evidence>
<dbReference type="InterPro" id="IPR045143">
    <property type="entry name" value="Spc25"/>
</dbReference>
<comment type="similarity">
    <text evidence="2 11">Belongs to the SPC25 family.</text>
</comment>
<evidence type="ECO:0000256" key="6">
    <source>
        <dbReference type="ARBA" id="ARBA00022776"/>
    </source>
</evidence>
<keyword evidence="4 11" id="KW-0158">Chromosome</keyword>
<evidence type="ECO:0000256" key="4">
    <source>
        <dbReference type="ARBA" id="ARBA00022454"/>
    </source>
</evidence>
<dbReference type="GO" id="GO:0031262">
    <property type="term" value="C:Ndc80 complex"/>
    <property type="evidence" value="ECO:0007669"/>
    <property type="project" value="InterPro"/>
</dbReference>
<evidence type="ECO:0000256" key="5">
    <source>
        <dbReference type="ARBA" id="ARBA00022618"/>
    </source>
</evidence>
<gene>
    <name evidence="14" type="primary">Rar</name>
</gene>
<sequence length="241" mass="27544">MVINPENEGFDALYDSFCAKLDSVMENCHEKFENNIKALTSHRAKISGSFEDKVTAYNSLYAAVIESGKSVQAAHENNLVAAEHINRLQEEKISLLDLEKQVQAQVEQSTKLLDEMSIEKSALETEPTKRKGQYGKRQKSISQNMILTEKYLGLEVRPLRDNRVQFLFHNVFPEDSCVVMFVIIRLDNKIYELLDSEPPLDNLKELEVKLNETNNLAGFVQLVRKLLIIEAKKLSKENIKT</sequence>
<comment type="function">
    <text evidence="10">Acts as a component of the essential kinetochore-associated NDC80 complex, which is required for chromosome segregation and spindle checkpoint activity. Required for kinetochore integrity and the organization of stable microtubule binding sites in the outer plate of the kinetochore. The NDC80 complex synergistically enhances the affinity of the SKA1 complex for microtubules and may allow the NDC80 complex to track depolymerizing microtubules.</text>
</comment>
<name>A0A6F9DQI2_9ASCI</name>
<reference evidence="14" key="1">
    <citation type="submission" date="2020-04" db="EMBL/GenBank/DDBJ databases">
        <authorList>
            <person name="Neveu A P."/>
        </authorList>
    </citation>
    <scope>NUCLEOTIDE SEQUENCE</scope>
    <source>
        <tissue evidence="14">Whole embryo</tissue>
    </source>
</reference>
<evidence type="ECO:0000256" key="12">
    <source>
        <dbReference type="SAM" id="Coils"/>
    </source>
</evidence>
<dbReference type="GO" id="GO:0051301">
    <property type="term" value="P:cell division"/>
    <property type="evidence" value="ECO:0007669"/>
    <property type="project" value="UniProtKB-UniRule"/>
</dbReference>
<evidence type="ECO:0000313" key="14">
    <source>
        <dbReference type="EMBL" id="CAB3265441.1"/>
    </source>
</evidence>
<dbReference type="CDD" id="cd23784">
    <property type="entry name" value="RWD_Spc25"/>
    <property type="match status" value="1"/>
</dbReference>
<keyword evidence="9 11" id="KW-0137">Centromere</keyword>
<evidence type="ECO:0000259" key="13">
    <source>
        <dbReference type="Pfam" id="PF08234"/>
    </source>
</evidence>
<evidence type="ECO:0000256" key="3">
    <source>
        <dbReference type="ARBA" id="ARBA00013692"/>
    </source>
</evidence>
<feature type="coiled-coil region" evidence="12">
    <location>
        <begin position="81"/>
        <end position="126"/>
    </location>
</feature>
<evidence type="ECO:0000256" key="8">
    <source>
        <dbReference type="ARBA" id="ARBA00023306"/>
    </source>
</evidence>
<comment type="subunit">
    <text evidence="11">Component of the NDC80 complex.</text>
</comment>
<evidence type="ECO:0000256" key="7">
    <source>
        <dbReference type="ARBA" id="ARBA00023054"/>
    </source>
</evidence>
<dbReference type="GO" id="GO:0007059">
    <property type="term" value="P:chromosome segregation"/>
    <property type="evidence" value="ECO:0007669"/>
    <property type="project" value="InterPro"/>
</dbReference>
<evidence type="ECO:0000256" key="11">
    <source>
        <dbReference type="RuleBase" id="RU367150"/>
    </source>
</evidence>
<evidence type="ECO:0000256" key="2">
    <source>
        <dbReference type="ARBA" id="ARBA00006379"/>
    </source>
</evidence>
<dbReference type="Pfam" id="PF08234">
    <property type="entry name" value="Spindle_Spc25"/>
    <property type="match status" value="1"/>
</dbReference>
<keyword evidence="11" id="KW-0539">Nucleus</keyword>
<proteinExistence type="evidence at transcript level"/>
<evidence type="ECO:0000256" key="9">
    <source>
        <dbReference type="ARBA" id="ARBA00023328"/>
    </source>
</evidence>
<evidence type="ECO:0000256" key="1">
    <source>
        <dbReference type="ARBA" id="ARBA00004584"/>
    </source>
</evidence>
<protein>
    <recommendedName>
        <fullName evidence="3 11">Kinetochore protein SPC25</fullName>
    </recommendedName>
</protein>
<comment type="subcellular location">
    <subcellularLocation>
        <location evidence="1">Chromosome</location>
        <location evidence="1">Centromere</location>
    </subcellularLocation>
    <subcellularLocation>
        <location evidence="11">Nucleus</location>
    </subcellularLocation>
    <subcellularLocation>
        <location evidence="11">Chromosome</location>
        <location evidence="11">Centromere</location>
        <location evidence="11">Kinetochore</location>
    </subcellularLocation>
</comment>
<keyword evidence="6 11" id="KW-0498">Mitosis</keyword>
<dbReference type="EMBL" id="LR789579">
    <property type="protein sequence ID" value="CAB3265441.1"/>
    <property type="molecule type" value="mRNA"/>
</dbReference>
<dbReference type="AlphaFoldDB" id="A0A6F9DQI2"/>